<dbReference type="Gene3D" id="1.10.1580.10">
    <property type="match status" value="1"/>
</dbReference>
<keyword evidence="2" id="KW-0547">Nucleotide-binding</keyword>
<keyword evidence="3" id="KW-0342">GTP-binding</keyword>
<proteinExistence type="predicted"/>
<feature type="region of interest" description="Disordered" evidence="5">
    <location>
        <begin position="1"/>
        <end position="103"/>
    </location>
</feature>
<dbReference type="GO" id="GO:0005525">
    <property type="term" value="F:GTP binding"/>
    <property type="evidence" value="ECO:0007669"/>
    <property type="project" value="UniProtKB-KW"/>
</dbReference>
<dbReference type="InterPro" id="IPR014813">
    <property type="entry name" value="Gnl3_N_dom"/>
</dbReference>
<dbReference type="GO" id="GO:0005730">
    <property type="term" value="C:nucleolus"/>
    <property type="evidence" value="ECO:0007669"/>
    <property type="project" value="UniProtKB-ARBA"/>
</dbReference>
<dbReference type="AlphaFoldDB" id="A0A5C3NH90"/>
<feature type="compositionally biased region" description="Basic and acidic residues" evidence="5">
    <location>
        <begin position="36"/>
        <end position="47"/>
    </location>
</feature>
<dbReference type="Proteomes" id="UP000305948">
    <property type="component" value="Unassembled WGS sequence"/>
</dbReference>
<dbReference type="PANTHER" id="PTHR11089:SF30">
    <property type="entry name" value="GUANINE NUCLEOTIDE-BINDING PROTEIN-LIKE 3 HOMOLOG"/>
    <property type="match status" value="1"/>
</dbReference>
<dbReference type="Pfam" id="PF01926">
    <property type="entry name" value="MMR_HSR1"/>
    <property type="match status" value="1"/>
</dbReference>
<comment type="subcellular location">
    <subcellularLocation>
        <location evidence="1">Nucleus</location>
    </subcellularLocation>
</comment>
<accession>A0A5C3NH90</accession>
<evidence type="ECO:0000256" key="2">
    <source>
        <dbReference type="ARBA" id="ARBA00022741"/>
    </source>
</evidence>
<dbReference type="OrthoDB" id="10266128at2759"/>
<dbReference type="STRING" id="5364.A0A5C3NH90"/>
<evidence type="ECO:0000313" key="8">
    <source>
        <dbReference type="EMBL" id="TFK56257.1"/>
    </source>
</evidence>
<dbReference type="EMBL" id="ML213504">
    <property type="protein sequence ID" value="TFK56257.1"/>
    <property type="molecule type" value="Genomic_DNA"/>
</dbReference>
<gene>
    <name evidence="8" type="ORF">OE88DRAFT_1652921</name>
</gene>
<evidence type="ECO:0008006" key="10">
    <source>
        <dbReference type="Google" id="ProtNLM"/>
    </source>
</evidence>
<feature type="compositionally biased region" description="Basic residues" evidence="5">
    <location>
        <begin position="1"/>
        <end position="22"/>
    </location>
</feature>
<evidence type="ECO:0000256" key="4">
    <source>
        <dbReference type="ARBA" id="ARBA00023242"/>
    </source>
</evidence>
<evidence type="ECO:0000259" key="7">
    <source>
        <dbReference type="Pfam" id="PF08701"/>
    </source>
</evidence>
<feature type="compositionally biased region" description="Basic and acidic residues" evidence="5">
    <location>
        <begin position="64"/>
        <end position="84"/>
    </location>
</feature>
<dbReference type="InterPro" id="IPR006073">
    <property type="entry name" value="GTP-bd"/>
</dbReference>
<feature type="region of interest" description="Disordered" evidence="5">
    <location>
        <begin position="490"/>
        <end position="596"/>
    </location>
</feature>
<feature type="domain" description="G" evidence="6">
    <location>
        <begin position="267"/>
        <end position="341"/>
    </location>
</feature>
<dbReference type="PANTHER" id="PTHR11089">
    <property type="entry name" value="GTP-BINDING PROTEIN-RELATED"/>
    <property type="match status" value="1"/>
</dbReference>
<name>A0A5C3NH90_9AGAM</name>
<dbReference type="InterPro" id="IPR023179">
    <property type="entry name" value="GTP-bd_ortho_bundle_sf"/>
</dbReference>
<evidence type="ECO:0000256" key="5">
    <source>
        <dbReference type="SAM" id="MobiDB-lite"/>
    </source>
</evidence>
<feature type="compositionally biased region" description="Acidic residues" evidence="5">
    <location>
        <begin position="490"/>
        <end position="535"/>
    </location>
</feature>
<organism evidence="8 9">
    <name type="scientific">Heliocybe sulcata</name>
    <dbReference type="NCBI Taxonomy" id="5364"/>
    <lineage>
        <taxon>Eukaryota</taxon>
        <taxon>Fungi</taxon>
        <taxon>Dikarya</taxon>
        <taxon>Basidiomycota</taxon>
        <taxon>Agaricomycotina</taxon>
        <taxon>Agaricomycetes</taxon>
        <taxon>Gloeophyllales</taxon>
        <taxon>Gloeophyllaceae</taxon>
        <taxon>Heliocybe</taxon>
    </lineage>
</organism>
<dbReference type="InterPro" id="IPR027417">
    <property type="entry name" value="P-loop_NTPase"/>
</dbReference>
<dbReference type="InterPro" id="IPR050755">
    <property type="entry name" value="TRAFAC_YlqF/YawG_RiboMat"/>
</dbReference>
<protein>
    <recommendedName>
        <fullName evidence="10">P-loop containing nucleoside triphosphate hydrolase protein</fullName>
    </recommendedName>
</protein>
<dbReference type="SUPFAM" id="SSF52540">
    <property type="entry name" value="P-loop containing nucleoside triphosphate hydrolases"/>
    <property type="match status" value="1"/>
</dbReference>
<evidence type="ECO:0000259" key="6">
    <source>
        <dbReference type="Pfam" id="PF01926"/>
    </source>
</evidence>
<reference evidence="8 9" key="1">
    <citation type="journal article" date="2019" name="Nat. Ecol. Evol.">
        <title>Megaphylogeny resolves global patterns of mushroom evolution.</title>
        <authorList>
            <person name="Varga T."/>
            <person name="Krizsan K."/>
            <person name="Foldi C."/>
            <person name="Dima B."/>
            <person name="Sanchez-Garcia M."/>
            <person name="Sanchez-Ramirez S."/>
            <person name="Szollosi G.J."/>
            <person name="Szarkandi J.G."/>
            <person name="Papp V."/>
            <person name="Albert L."/>
            <person name="Andreopoulos W."/>
            <person name="Angelini C."/>
            <person name="Antonin V."/>
            <person name="Barry K.W."/>
            <person name="Bougher N.L."/>
            <person name="Buchanan P."/>
            <person name="Buyck B."/>
            <person name="Bense V."/>
            <person name="Catcheside P."/>
            <person name="Chovatia M."/>
            <person name="Cooper J."/>
            <person name="Damon W."/>
            <person name="Desjardin D."/>
            <person name="Finy P."/>
            <person name="Geml J."/>
            <person name="Haridas S."/>
            <person name="Hughes K."/>
            <person name="Justo A."/>
            <person name="Karasinski D."/>
            <person name="Kautmanova I."/>
            <person name="Kiss B."/>
            <person name="Kocsube S."/>
            <person name="Kotiranta H."/>
            <person name="LaButti K.M."/>
            <person name="Lechner B.E."/>
            <person name="Liimatainen K."/>
            <person name="Lipzen A."/>
            <person name="Lukacs Z."/>
            <person name="Mihaltcheva S."/>
            <person name="Morgado L.N."/>
            <person name="Niskanen T."/>
            <person name="Noordeloos M.E."/>
            <person name="Ohm R.A."/>
            <person name="Ortiz-Santana B."/>
            <person name="Ovrebo C."/>
            <person name="Racz N."/>
            <person name="Riley R."/>
            <person name="Savchenko A."/>
            <person name="Shiryaev A."/>
            <person name="Soop K."/>
            <person name="Spirin V."/>
            <person name="Szebenyi C."/>
            <person name="Tomsovsky M."/>
            <person name="Tulloss R.E."/>
            <person name="Uehling J."/>
            <person name="Grigoriev I.V."/>
            <person name="Vagvolgyi C."/>
            <person name="Papp T."/>
            <person name="Martin F.M."/>
            <person name="Miettinen O."/>
            <person name="Hibbett D.S."/>
            <person name="Nagy L.G."/>
        </authorList>
    </citation>
    <scope>NUCLEOTIDE SEQUENCE [LARGE SCALE GENOMIC DNA]</scope>
    <source>
        <strain evidence="8 9">OMC1185</strain>
    </source>
</reference>
<evidence type="ECO:0000313" key="9">
    <source>
        <dbReference type="Proteomes" id="UP000305948"/>
    </source>
</evidence>
<keyword evidence="4" id="KW-0539">Nucleus</keyword>
<dbReference type="Pfam" id="PF08701">
    <property type="entry name" value="GN3L_Grn1"/>
    <property type="match status" value="1"/>
</dbReference>
<sequence length="596" mass="65681">MPRIRKRTSKRGTTHQREKIKRKVSETRRKAKKAGKKDVTWKTKNPKDPGIPNNFPYKDQILAEIEKNRREAEEAKQKQKDARKAAKVAASTEQDEAEGSESGFDAVNTLKASATTAKAKKTVAQTVDDDDDVPVLINRDLPNLKSVLDKADVVLEVLDVRDPLPFRSERLETLVKEGSSEKRIIMVLNKIDTVPRESVSSWAKHVRADHPTFLLRSASAFLPSNPSLAASSGKTKPPVDDGVGADALLEHLGRLASDRSGDEPLVVAVVGLANAGKSAMINTLAKSAAFPVYKLPSLSAPPQGPTTTTYAQELTPSAGEKKIRFIDTPGLAWESGSADSEERRITDILLRSRGRIDKLKDPEPAVEYIVKHAEHEDLMLSYNLPAFIRGDTKGFLAGVARVNGLVKKAGVIDHATAARTVLRDWSTGKFARYTNPPSSHAEQEQHVDDFKHVLDTLKTRKELVKSVSLVKMIPGAMEDRMPVLEENWIGEEGEEEDEEDEEAEEDELVEEDEEVDSDVEELSGGDEDEDDDEEIPAPAPGKRKRTEKASTRKAPPTKKISFAPLPKESKQARRAVSAPTTQKSPGKPKPAPRKKR</sequence>
<evidence type="ECO:0000256" key="1">
    <source>
        <dbReference type="ARBA" id="ARBA00004123"/>
    </source>
</evidence>
<feature type="domain" description="Guanine nucleotide-binding protein-like 3 N-terminal" evidence="7">
    <location>
        <begin position="14"/>
        <end position="88"/>
    </location>
</feature>
<evidence type="ECO:0000256" key="3">
    <source>
        <dbReference type="ARBA" id="ARBA00023134"/>
    </source>
</evidence>
<keyword evidence="9" id="KW-1185">Reference proteome</keyword>
<dbReference type="Gene3D" id="3.40.50.300">
    <property type="entry name" value="P-loop containing nucleotide triphosphate hydrolases"/>
    <property type="match status" value="1"/>
</dbReference>